<dbReference type="PATRIC" id="fig|755172.3.peg.14"/>
<dbReference type="STRING" id="755172.HMPREF1863_00014"/>
<comment type="caution">
    <text evidence="1">The sequence shown here is derived from an EMBL/GenBank/DDBJ whole genome shotgun (WGS) entry which is preliminary data.</text>
</comment>
<dbReference type="RefSeq" id="WP_068365965.1">
    <property type="nucleotide sequence ID" value="NZ_KQ960154.1"/>
</dbReference>
<evidence type="ECO:0000313" key="1">
    <source>
        <dbReference type="EMBL" id="KXB68545.1"/>
    </source>
</evidence>
<reference evidence="2" key="1">
    <citation type="submission" date="2016-01" db="EMBL/GenBank/DDBJ databases">
        <authorList>
            <person name="Mitreva M."/>
            <person name="Pepin K.H."/>
            <person name="Mihindukulasuriya K.A."/>
            <person name="Fulton R."/>
            <person name="Fronick C."/>
            <person name="O'Laughlin M."/>
            <person name="Miner T."/>
            <person name="Herter B."/>
            <person name="Rosa B.A."/>
            <person name="Cordes M."/>
            <person name="Tomlinson C."/>
            <person name="Wollam A."/>
            <person name="Palsikar V.B."/>
            <person name="Mardis E.R."/>
            <person name="Wilson R.K."/>
        </authorList>
    </citation>
    <scope>NUCLEOTIDE SEQUENCE [LARGE SCALE GENOMIC DNA]</scope>
    <source>
        <strain evidence="2">DNF00729</strain>
    </source>
</reference>
<proteinExistence type="predicted"/>
<dbReference type="OrthoDB" id="362007at2"/>
<evidence type="ECO:0000313" key="2">
    <source>
        <dbReference type="Proteomes" id="UP000070442"/>
    </source>
</evidence>
<keyword evidence="2" id="KW-1185">Reference proteome</keyword>
<dbReference type="Proteomes" id="UP000070442">
    <property type="component" value="Unassembled WGS sequence"/>
</dbReference>
<accession>A0A134ALH2</accession>
<gene>
    <name evidence="1" type="ORF">HMPREF1863_00014</name>
</gene>
<organism evidence="1 2">
    <name type="scientific">Aedoeadaptatus coxii</name>
    <dbReference type="NCBI Taxonomy" id="755172"/>
    <lineage>
        <taxon>Bacteria</taxon>
        <taxon>Bacillati</taxon>
        <taxon>Bacillota</taxon>
        <taxon>Tissierellia</taxon>
        <taxon>Tissierellales</taxon>
        <taxon>Peptoniphilaceae</taxon>
        <taxon>Aedoeadaptatus</taxon>
    </lineage>
</organism>
<protein>
    <submittedName>
        <fullName evidence="1">Uncharacterized protein</fullName>
    </submittedName>
</protein>
<name>A0A134ALH2_9FIRM</name>
<dbReference type="AlphaFoldDB" id="A0A134ALH2"/>
<sequence>MTHYTRKKAPDQRFSLHDARIIAMERRGDDLFLKTDYGYADIEKNDGVNGDLLITDVSFDDSYVYIIDFGRVENTGRFSGEKMTLEDFLPRFAENAAIEVYSEYDGFRAYYVNGFYWLGEEVKEITLDFYFTGSVEYVVYE</sequence>
<dbReference type="EMBL" id="LSDG01000001">
    <property type="protein sequence ID" value="KXB68545.1"/>
    <property type="molecule type" value="Genomic_DNA"/>
</dbReference>